<dbReference type="PANTHER" id="PTHR10566">
    <property type="entry name" value="CHAPERONE-ACTIVITY OF BC1 COMPLEX CABC1 -RELATED"/>
    <property type="match status" value="1"/>
</dbReference>
<accession>A0A8J5KJ19</accession>
<evidence type="ECO:0000313" key="3">
    <source>
        <dbReference type="EMBL" id="KAG6478783.1"/>
    </source>
</evidence>
<dbReference type="GO" id="GO:0005524">
    <property type="term" value="F:ATP binding"/>
    <property type="evidence" value="ECO:0007669"/>
    <property type="project" value="InterPro"/>
</dbReference>
<keyword evidence="4" id="KW-1185">Reference proteome</keyword>
<dbReference type="AlphaFoldDB" id="A0A8J5KJ19"/>
<evidence type="ECO:0000313" key="4">
    <source>
        <dbReference type="Proteomes" id="UP000734854"/>
    </source>
</evidence>
<dbReference type="CDD" id="cd05121">
    <property type="entry name" value="ABC1_ADCK3-like"/>
    <property type="match status" value="1"/>
</dbReference>
<dbReference type="PROSITE" id="PS50011">
    <property type="entry name" value="PROTEIN_KINASE_DOM"/>
    <property type="match status" value="1"/>
</dbReference>
<dbReference type="PANTHER" id="PTHR10566:SF123">
    <property type="entry name" value="PROTEIN KINASE SUPERFAMILY PROTEIN"/>
    <property type="match status" value="1"/>
</dbReference>
<comment type="caution">
    <text evidence="3">The sequence shown here is derived from an EMBL/GenBank/DDBJ whole genome shotgun (WGS) entry which is preliminary data.</text>
</comment>
<dbReference type="InterPro" id="IPR000719">
    <property type="entry name" value="Prot_kinase_dom"/>
</dbReference>
<dbReference type="GO" id="GO:0004672">
    <property type="term" value="F:protein kinase activity"/>
    <property type="evidence" value="ECO:0007669"/>
    <property type="project" value="InterPro"/>
</dbReference>
<sequence>MTSRTPQATTGSIAMATAVGPPVRASIAALRSSSPSRESRRGGTGSVLRVLRSDRDFLRERLRPLTNTLGEILWLRNLEDPRAKDAPITDSAWPRISHPPGLSSLDLLMADLEALKVYANYFQDTFKIFVMPLPEVYDPEKVALYFSLRPHILAFRIVEVFLSWASFAIKLQTSKAFNVNKQSVNLNDGIDNSQYLAGKLVKESLLNLGPTFIKVGQSLSTRPDIIGSDVSKALSELHENVPPFPRTVALKVMEEEFECPIERIFSYISEEPVAAASFGQVYRGCTIDGTVVAIKVQRPNLLPSVARDIYILRLGLTLLRKMAKRRSDLRLYADELGRGVIGELDYTREAANVAAFSEVHSQYSFIKVPKVFMNLTSKRVLTMEWIVGENPNDLLAQAKEFGKENNRYPERKRLEAKVHLVDMVKKGVESTLIQLLETGLLHADPHPGNLRYTQEGHIGFLDFGLLCRMEKKHQLAMLSAIVHIVNGDWNALVYDLMEMDVGRPGTNLRRVAMFKVAFDDIDLEEALGEVVFINGIPDMKYSRLMPVGQIAPSHDSRSSPLNAPIVVICYTFLQVLGKILSVAVKYNFHMPPYFTLLLRSLASFEGRLSSIFFPIAGLAVAADPNFKTFQAAYNFVSTRLLYDNSAATRKILHSVVFNKRRELKWDRILLFLRLSNMRKNTSVVELEMLPTNRSSFGQTDKGEVFDTANLILRLLTSKDGAVFRRILMTADSTSLARTFISKDAKPLRRDLSSALADILFQWTSEAFRRNGVEERNKLNRNMILESEQMERKPASPSKLSVPLLQTVLRDKRLKVIFYKIANGVRQDSMLTVRVCWSLAAVLATAAVLAMHRALVYWSETHGRSFLPRRIALSIP</sequence>
<reference evidence="3 4" key="1">
    <citation type="submission" date="2020-08" db="EMBL/GenBank/DDBJ databases">
        <title>Plant Genome Project.</title>
        <authorList>
            <person name="Zhang R.-G."/>
        </authorList>
    </citation>
    <scope>NUCLEOTIDE SEQUENCE [LARGE SCALE GENOMIC DNA]</scope>
    <source>
        <tissue evidence="3">Rhizome</tissue>
    </source>
</reference>
<protein>
    <recommendedName>
        <fullName evidence="2">Protein kinase domain-containing protein</fullName>
    </recommendedName>
</protein>
<dbReference type="Proteomes" id="UP000734854">
    <property type="component" value="Unassembled WGS sequence"/>
</dbReference>
<dbReference type="SUPFAM" id="SSF56112">
    <property type="entry name" value="Protein kinase-like (PK-like)"/>
    <property type="match status" value="1"/>
</dbReference>
<comment type="similarity">
    <text evidence="1">Belongs to the protein kinase superfamily. ADCK protein kinase family.</text>
</comment>
<evidence type="ECO:0000256" key="1">
    <source>
        <dbReference type="ARBA" id="ARBA00009670"/>
    </source>
</evidence>
<dbReference type="Pfam" id="PF03109">
    <property type="entry name" value="ABC1"/>
    <property type="match status" value="1"/>
</dbReference>
<name>A0A8J5KJ19_ZINOF</name>
<dbReference type="InterPro" id="IPR004147">
    <property type="entry name" value="ABC1_dom"/>
</dbReference>
<proteinExistence type="inferred from homology"/>
<dbReference type="InterPro" id="IPR011009">
    <property type="entry name" value="Kinase-like_dom_sf"/>
</dbReference>
<dbReference type="InterPro" id="IPR050154">
    <property type="entry name" value="UbiB_kinase"/>
</dbReference>
<dbReference type="EMBL" id="JACMSC010000017">
    <property type="protein sequence ID" value="KAG6478783.1"/>
    <property type="molecule type" value="Genomic_DNA"/>
</dbReference>
<evidence type="ECO:0000259" key="2">
    <source>
        <dbReference type="PROSITE" id="PS50011"/>
    </source>
</evidence>
<gene>
    <name evidence="3" type="ORF">ZIOFF_062227</name>
</gene>
<feature type="domain" description="Protein kinase" evidence="2">
    <location>
        <begin position="267"/>
        <end position="613"/>
    </location>
</feature>
<organism evidence="3 4">
    <name type="scientific">Zingiber officinale</name>
    <name type="common">Ginger</name>
    <name type="synonym">Amomum zingiber</name>
    <dbReference type="NCBI Taxonomy" id="94328"/>
    <lineage>
        <taxon>Eukaryota</taxon>
        <taxon>Viridiplantae</taxon>
        <taxon>Streptophyta</taxon>
        <taxon>Embryophyta</taxon>
        <taxon>Tracheophyta</taxon>
        <taxon>Spermatophyta</taxon>
        <taxon>Magnoliopsida</taxon>
        <taxon>Liliopsida</taxon>
        <taxon>Zingiberales</taxon>
        <taxon>Zingiberaceae</taxon>
        <taxon>Zingiber</taxon>
    </lineage>
</organism>